<dbReference type="AlphaFoldDB" id="A0AAN7QET5"/>
<protein>
    <submittedName>
        <fullName evidence="1">Uncharacterized protein</fullName>
    </submittedName>
</protein>
<evidence type="ECO:0000313" key="2">
    <source>
        <dbReference type="Proteomes" id="UP001346149"/>
    </source>
</evidence>
<evidence type="ECO:0000313" key="1">
    <source>
        <dbReference type="EMBL" id="KAK4765304.1"/>
    </source>
</evidence>
<dbReference type="Proteomes" id="UP001346149">
    <property type="component" value="Unassembled WGS sequence"/>
</dbReference>
<accession>A0AAN7QET5</accession>
<name>A0AAN7QET5_TRANT</name>
<comment type="caution">
    <text evidence="1">The sequence shown here is derived from an EMBL/GenBank/DDBJ whole genome shotgun (WGS) entry which is preliminary data.</text>
</comment>
<dbReference type="EMBL" id="JAXQNO010000023">
    <property type="protein sequence ID" value="KAK4765304.1"/>
    <property type="molecule type" value="Genomic_DNA"/>
</dbReference>
<reference evidence="1 2" key="1">
    <citation type="journal article" date="2023" name="Hortic Res">
        <title>Pangenome of water caltrop reveals structural variations and asymmetric subgenome divergence after allopolyploidization.</title>
        <authorList>
            <person name="Zhang X."/>
            <person name="Chen Y."/>
            <person name="Wang L."/>
            <person name="Yuan Y."/>
            <person name="Fang M."/>
            <person name="Shi L."/>
            <person name="Lu R."/>
            <person name="Comes H.P."/>
            <person name="Ma Y."/>
            <person name="Chen Y."/>
            <person name="Huang G."/>
            <person name="Zhou Y."/>
            <person name="Zheng Z."/>
            <person name="Qiu Y."/>
        </authorList>
    </citation>
    <scope>NUCLEOTIDE SEQUENCE [LARGE SCALE GENOMIC DNA]</scope>
    <source>
        <strain evidence="1">F231</strain>
    </source>
</reference>
<sequence>MLGLVGKNESNGVGMRFENYFSLTLKISKVDGKLVKYGMNISYIFLGNVHSILIKMKIIESELTLPTFVALLAINTFKNLIPIPFLSYLPTKQELTVIT</sequence>
<keyword evidence="2" id="KW-1185">Reference proteome</keyword>
<proteinExistence type="predicted"/>
<gene>
    <name evidence="1" type="ORF">SAY86_026394</name>
</gene>
<organism evidence="1 2">
    <name type="scientific">Trapa natans</name>
    <name type="common">Water chestnut</name>
    <dbReference type="NCBI Taxonomy" id="22666"/>
    <lineage>
        <taxon>Eukaryota</taxon>
        <taxon>Viridiplantae</taxon>
        <taxon>Streptophyta</taxon>
        <taxon>Embryophyta</taxon>
        <taxon>Tracheophyta</taxon>
        <taxon>Spermatophyta</taxon>
        <taxon>Magnoliopsida</taxon>
        <taxon>eudicotyledons</taxon>
        <taxon>Gunneridae</taxon>
        <taxon>Pentapetalae</taxon>
        <taxon>rosids</taxon>
        <taxon>malvids</taxon>
        <taxon>Myrtales</taxon>
        <taxon>Lythraceae</taxon>
        <taxon>Trapa</taxon>
    </lineage>
</organism>